<comment type="caution">
    <text evidence="17">The sequence shown here is derived from an EMBL/GenBank/DDBJ whole genome shotgun (WGS) entry which is preliminary data.</text>
</comment>
<dbReference type="Pfam" id="PF11145">
    <property type="entry name" value="DUF2921"/>
    <property type="match status" value="1"/>
</dbReference>
<evidence type="ECO:0000256" key="10">
    <source>
        <dbReference type="ARBA" id="ARBA00022786"/>
    </source>
</evidence>
<feature type="transmembrane region" description="Helical" evidence="15">
    <location>
        <begin position="266"/>
        <end position="286"/>
    </location>
</feature>
<dbReference type="GO" id="GO:0012505">
    <property type="term" value="C:endomembrane system"/>
    <property type="evidence" value="ECO:0007669"/>
    <property type="project" value="UniProtKB-SubCell"/>
</dbReference>
<dbReference type="SMART" id="SM00184">
    <property type="entry name" value="RING"/>
    <property type="match status" value="1"/>
</dbReference>
<reference evidence="17" key="1">
    <citation type="submission" date="2021-09" db="EMBL/GenBank/DDBJ databases">
        <authorList>
            <consortium name="AG Swart"/>
            <person name="Singh M."/>
            <person name="Singh A."/>
            <person name="Seah K."/>
            <person name="Emmerich C."/>
        </authorList>
    </citation>
    <scope>NUCLEOTIDE SEQUENCE</scope>
    <source>
        <strain evidence="17">ATCC30299</strain>
    </source>
</reference>
<evidence type="ECO:0000256" key="6">
    <source>
        <dbReference type="ARBA" id="ARBA00022692"/>
    </source>
</evidence>
<dbReference type="InterPro" id="IPR021319">
    <property type="entry name" value="DUF2921"/>
</dbReference>
<dbReference type="Gene3D" id="3.30.40.10">
    <property type="entry name" value="Zinc/RING finger domain, C3HC4 (zinc finger)"/>
    <property type="match status" value="1"/>
</dbReference>
<dbReference type="PANTHER" id="PTHR22763">
    <property type="entry name" value="RING ZINC FINGER PROTEIN"/>
    <property type="match status" value="1"/>
</dbReference>
<dbReference type="Proteomes" id="UP001162131">
    <property type="component" value="Unassembled WGS sequence"/>
</dbReference>
<evidence type="ECO:0000256" key="1">
    <source>
        <dbReference type="ARBA" id="ARBA00000900"/>
    </source>
</evidence>
<keyword evidence="8" id="KW-0732">Signal</keyword>
<evidence type="ECO:0000256" key="3">
    <source>
        <dbReference type="ARBA" id="ARBA00004906"/>
    </source>
</evidence>
<keyword evidence="10" id="KW-0833">Ubl conjugation pathway</keyword>
<evidence type="ECO:0000313" key="17">
    <source>
        <dbReference type="EMBL" id="CAG9322178.1"/>
    </source>
</evidence>
<comment type="subcellular location">
    <subcellularLocation>
        <location evidence="2">Endomembrane system</location>
        <topology evidence="2">Multi-pass membrane protein</topology>
    </subcellularLocation>
</comment>
<dbReference type="GO" id="GO:0043161">
    <property type="term" value="P:proteasome-mediated ubiquitin-dependent protein catabolic process"/>
    <property type="evidence" value="ECO:0007669"/>
    <property type="project" value="TreeGrafter"/>
</dbReference>
<evidence type="ECO:0000256" key="5">
    <source>
        <dbReference type="ARBA" id="ARBA00022679"/>
    </source>
</evidence>
<accession>A0AAU9J227</accession>
<keyword evidence="11" id="KW-0862">Zinc</keyword>
<evidence type="ECO:0000256" key="11">
    <source>
        <dbReference type="ARBA" id="ARBA00022833"/>
    </source>
</evidence>
<feature type="domain" description="RING-type" evidence="16">
    <location>
        <begin position="450"/>
        <end position="501"/>
    </location>
</feature>
<evidence type="ECO:0000256" key="9">
    <source>
        <dbReference type="ARBA" id="ARBA00022771"/>
    </source>
</evidence>
<protein>
    <recommendedName>
        <fullName evidence="4">RING-type E3 ubiquitin transferase</fullName>
        <ecNumber evidence="4">2.3.2.27</ecNumber>
    </recommendedName>
</protein>
<proteinExistence type="predicted"/>
<dbReference type="InterPro" id="IPR013083">
    <property type="entry name" value="Znf_RING/FYVE/PHD"/>
</dbReference>
<feature type="transmembrane region" description="Helical" evidence="15">
    <location>
        <begin position="365"/>
        <end position="381"/>
    </location>
</feature>
<organism evidence="17 18">
    <name type="scientific">Blepharisma stoltei</name>
    <dbReference type="NCBI Taxonomy" id="1481888"/>
    <lineage>
        <taxon>Eukaryota</taxon>
        <taxon>Sar</taxon>
        <taxon>Alveolata</taxon>
        <taxon>Ciliophora</taxon>
        <taxon>Postciliodesmatophora</taxon>
        <taxon>Heterotrichea</taxon>
        <taxon>Heterotrichida</taxon>
        <taxon>Blepharismidae</taxon>
        <taxon>Blepharisma</taxon>
    </lineage>
</organism>
<evidence type="ECO:0000256" key="7">
    <source>
        <dbReference type="ARBA" id="ARBA00022723"/>
    </source>
</evidence>
<comment type="catalytic activity">
    <reaction evidence="1">
        <text>S-ubiquitinyl-[E2 ubiquitin-conjugating enzyme]-L-cysteine + [acceptor protein]-L-lysine = [E2 ubiquitin-conjugating enzyme]-L-cysteine + N(6)-ubiquitinyl-[acceptor protein]-L-lysine.</text>
        <dbReference type="EC" id="2.3.2.27"/>
    </reaction>
</comment>
<dbReference type="PROSITE" id="PS50089">
    <property type="entry name" value="ZF_RING_2"/>
    <property type="match status" value="1"/>
</dbReference>
<evidence type="ECO:0000256" key="14">
    <source>
        <dbReference type="PROSITE-ProRule" id="PRU00175"/>
    </source>
</evidence>
<evidence type="ECO:0000313" key="18">
    <source>
        <dbReference type="Proteomes" id="UP001162131"/>
    </source>
</evidence>
<evidence type="ECO:0000259" key="16">
    <source>
        <dbReference type="PROSITE" id="PS50089"/>
    </source>
</evidence>
<dbReference type="GO" id="GO:0061630">
    <property type="term" value="F:ubiquitin protein ligase activity"/>
    <property type="evidence" value="ECO:0007669"/>
    <property type="project" value="UniProtKB-EC"/>
</dbReference>
<dbReference type="AlphaFoldDB" id="A0AAU9J227"/>
<keyword evidence="18" id="KW-1185">Reference proteome</keyword>
<evidence type="ECO:0000256" key="15">
    <source>
        <dbReference type="SAM" id="Phobius"/>
    </source>
</evidence>
<keyword evidence="12 15" id="KW-1133">Transmembrane helix</keyword>
<evidence type="ECO:0000256" key="8">
    <source>
        <dbReference type="ARBA" id="ARBA00022729"/>
    </source>
</evidence>
<evidence type="ECO:0000256" key="13">
    <source>
        <dbReference type="ARBA" id="ARBA00023136"/>
    </source>
</evidence>
<dbReference type="SUPFAM" id="SSF57850">
    <property type="entry name" value="RING/U-box"/>
    <property type="match status" value="1"/>
</dbReference>
<keyword evidence="7" id="KW-0479">Metal-binding</keyword>
<gene>
    <name evidence="17" type="ORF">BSTOLATCC_MIC30556</name>
</gene>
<dbReference type="Pfam" id="PF13639">
    <property type="entry name" value="zf-RING_2"/>
    <property type="match status" value="1"/>
</dbReference>
<evidence type="ECO:0000256" key="4">
    <source>
        <dbReference type="ARBA" id="ARBA00012483"/>
    </source>
</evidence>
<sequence>MAEPMRKRIAAIAVFLLFIYVTDELFSPHNKRLRHPTTKQNSETLETYNVTIEAQEYESEALKRDYLGTWQSFSNGKALDLFDSAKGRALYKHFKDNSNHTINRFIMCDGMWESDDKYMLITKGAQFNESTQTIVSNNGIIIIPSNYKNITICEGASKIVSEKDKKEKYKMQISMKSNNCTLDLNFKLEEHTKNEQLSEALPYIILVSTTTIMLIVVFAKHTKDCFAESHAKKTSIVTLGMQAAMDFFMCIWNIRLTFDHPKCFDYFTIASILSFSLFVIIQGRLLQFVWRAQHTELLDISTETFRRNYAIFQSRFLLLVMVSVILSTIFESMFYVTIFIFHSFFIPQIIHNARYGYKNSFRKSMLYIIFICRTSIVLYVFGCPKNYFVYEPKPLYCISLVTHLTIQFLILLKQSSSGTRFFIPKALRPAAYSYYKTPEEERIIEANTDCIICMTPLNLQGKEMHDVVDFTKTMHTPCNHMFHQDCLTNWMTIKMECPTCRGTLPPLDEW</sequence>
<feature type="transmembrane region" description="Helical" evidence="15">
    <location>
        <begin position="393"/>
        <end position="412"/>
    </location>
</feature>
<dbReference type="EC" id="2.3.2.27" evidence="4"/>
<evidence type="ECO:0000256" key="2">
    <source>
        <dbReference type="ARBA" id="ARBA00004127"/>
    </source>
</evidence>
<comment type="pathway">
    <text evidence="3">Protein modification; protein ubiquitination.</text>
</comment>
<keyword evidence="9 14" id="KW-0863">Zinc-finger</keyword>
<dbReference type="InterPro" id="IPR001841">
    <property type="entry name" value="Znf_RING"/>
</dbReference>
<keyword evidence="5" id="KW-0808">Transferase</keyword>
<name>A0AAU9J227_9CILI</name>
<keyword evidence="6 15" id="KW-0812">Transmembrane</keyword>
<keyword evidence="13 15" id="KW-0472">Membrane</keyword>
<dbReference type="EMBL" id="CAJZBQ010000030">
    <property type="protein sequence ID" value="CAG9322178.1"/>
    <property type="molecule type" value="Genomic_DNA"/>
</dbReference>
<dbReference type="GO" id="GO:0008270">
    <property type="term" value="F:zinc ion binding"/>
    <property type="evidence" value="ECO:0007669"/>
    <property type="project" value="UniProtKB-KW"/>
</dbReference>
<dbReference type="InterPro" id="IPR050731">
    <property type="entry name" value="HRD1_E3_ubiq-ligases"/>
</dbReference>
<feature type="transmembrane region" description="Helical" evidence="15">
    <location>
        <begin position="200"/>
        <end position="222"/>
    </location>
</feature>
<dbReference type="PANTHER" id="PTHR22763:SF162">
    <property type="entry name" value="TRANSMEMBRANE E3 UBIQUITIN-PROTEIN LIGASE 1"/>
    <property type="match status" value="1"/>
</dbReference>
<evidence type="ECO:0000256" key="12">
    <source>
        <dbReference type="ARBA" id="ARBA00022989"/>
    </source>
</evidence>